<comment type="caution">
    <text evidence="1">The sequence shown here is derived from an EMBL/GenBank/DDBJ whole genome shotgun (WGS) entry which is preliminary data.</text>
</comment>
<evidence type="ECO:0000313" key="1">
    <source>
        <dbReference type="EMBL" id="PZO86782.1"/>
    </source>
</evidence>
<dbReference type="EMBL" id="QFNK01000092">
    <property type="protein sequence ID" value="PZO86782.1"/>
    <property type="molecule type" value="Genomic_DNA"/>
</dbReference>
<feature type="non-terminal residue" evidence="1">
    <location>
        <position position="1"/>
    </location>
</feature>
<evidence type="ECO:0000313" key="2">
    <source>
        <dbReference type="Proteomes" id="UP000249557"/>
    </source>
</evidence>
<reference evidence="1 2" key="1">
    <citation type="submission" date="2017-08" db="EMBL/GenBank/DDBJ databases">
        <title>Infants hospitalized years apart are colonized by the same room-sourced microbial strains.</title>
        <authorList>
            <person name="Brooks B."/>
            <person name="Olm M.R."/>
            <person name="Firek B.A."/>
            <person name="Baker R."/>
            <person name="Thomas B.C."/>
            <person name="Morowitz M.J."/>
            <person name="Banfield J.F."/>
        </authorList>
    </citation>
    <scope>NUCLEOTIDE SEQUENCE [LARGE SCALE GENOMIC DNA]</scope>
    <source>
        <strain evidence="1">S2_018_000_R2_104</strain>
    </source>
</reference>
<name>A0A2W5A0P4_9BACT</name>
<gene>
    <name evidence="1" type="ORF">DI626_05545</name>
</gene>
<accession>A0A2W5A0P4</accession>
<protein>
    <submittedName>
        <fullName evidence="1">Uncharacterized protein</fullName>
    </submittedName>
</protein>
<proteinExistence type="predicted"/>
<dbReference type="Proteomes" id="UP000249557">
    <property type="component" value="Unassembled WGS sequence"/>
</dbReference>
<dbReference type="AlphaFoldDB" id="A0A2W5A0P4"/>
<organism evidence="1 2">
    <name type="scientific">Micavibrio aeruginosavorus</name>
    <dbReference type="NCBI Taxonomy" id="349221"/>
    <lineage>
        <taxon>Bacteria</taxon>
        <taxon>Pseudomonadati</taxon>
        <taxon>Bdellovibrionota</taxon>
        <taxon>Bdellovibrionia</taxon>
        <taxon>Bdellovibrionales</taxon>
        <taxon>Pseudobdellovibrionaceae</taxon>
        <taxon>Micavibrio</taxon>
    </lineage>
</organism>
<sequence length="215" mass="24589">GYRYGIIKKYERQFFKYLQSIGHPAHDHDAMIIAALCDSNILSVEASNDKGALPSHIRGMDTEKFISAQKIWNEAISFYGNGQAASNEENNFSDEELEEMDFIPDAPNAAYQTLSSDKPLPQADNDNFPQVEMKSESLFLAHIFSMEQLKEIEEKLSVYDRDDLNSILRDNLNFIDQFISRETRIGRDIFDYMRQIKVNIDSRLNPKALAAPSQP</sequence>